<reference evidence="4" key="1">
    <citation type="submission" date="2021-04" db="EMBL/GenBank/DDBJ databases">
        <title>Microbacterium tenobrionis sp. nov. and Microbacterium allomyrinae sp. nov., isolated from larvae of Tenobrio molitor and Allomyrina dichotoma, respectively.</title>
        <authorList>
            <person name="Lee S.D."/>
        </authorList>
    </citation>
    <scope>NUCLEOTIDE SEQUENCE</scope>
    <source>
        <strain evidence="4">BWT-G7</strain>
    </source>
</reference>
<evidence type="ECO:0000259" key="3">
    <source>
        <dbReference type="Pfam" id="PF17853"/>
    </source>
</evidence>
<dbReference type="InterPro" id="IPR025736">
    <property type="entry name" value="PucR_C-HTH_dom"/>
</dbReference>
<dbReference type="Pfam" id="PF13556">
    <property type="entry name" value="HTH_30"/>
    <property type="match status" value="1"/>
</dbReference>
<dbReference type="Gene3D" id="1.10.10.2840">
    <property type="entry name" value="PucR C-terminal helix-turn-helix domain"/>
    <property type="match status" value="1"/>
</dbReference>
<sequence length="374" mass="39322">MDASGPDISPFGDITTTMNMLAGWLGHPVALVDTEWRVLAFSAIDPATADDLQRDAILSQSVPAVHARTDSRDRILRSPGPVAFPAGRTATGEEVSARIGIRVRHADRPLGMLWILGDADALTLGGQAHLRRVSDAVAAHLEWERISRTADRARSAALVRAAVDGSDASASGRLGFSPERGMRIAAIVGEGSIVDLRDTFDRELTGLGVAAATTVIGDRMIVLGDSGLHGALSRLMCTLPVLAGTRAGVGGTVRRAADLPESAREAGAALTANAHAGTAREIDEVLVEAAVREIAGLVKSDPGLLVHRLSPALDDGVRAYVDSGADARRAAEVLHVHPNTVRYRVRALRDRGTDLDDADTRLLLALLVRATAEG</sequence>
<dbReference type="PANTHER" id="PTHR33744">
    <property type="entry name" value="CARBOHYDRATE DIACID REGULATOR"/>
    <property type="match status" value="1"/>
</dbReference>
<comment type="similarity">
    <text evidence="1">Belongs to the CdaR family.</text>
</comment>
<dbReference type="Pfam" id="PF17853">
    <property type="entry name" value="GGDEF_2"/>
    <property type="match status" value="1"/>
</dbReference>
<protein>
    <submittedName>
        <fullName evidence="4">Helix-turn-helix domain-containing protein</fullName>
    </submittedName>
</protein>
<accession>A0A9X1LTA8</accession>
<dbReference type="InterPro" id="IPR042070">
    <property type="entry name" value="PucR_C-HTH_sf"/>
</dbReference>
<dbReference type="PANTHER" id="PTHR33744:SF17">
    <property type="entry name" value="CONSERVED PROTEIN"/>
    <property type="match status" value="1"/>
</dbReference>
<keyword evidence="5" id="KW-1185">Reference proteome</keyword>
<evidence type="ECO:0000313" key="5">
    <source>
        <dbReference type="Proteomes" id="UP001139354"/>
    </source>
</evidence>
<evidence type="ECO:0000256" key="1">
    <source>
        <dbReference type="ARBA" id="ARBA00006754"/>
    </source>
</evidence>
<feature type="domain" description="CdaR GGDEF-like" evidence="3">
    <location>
        <begin position="169"/>
        <end position="271"/>
    </location>
</feature>
<dbReference type="Proteomes" id="UP001139354">
    <property type="component" value="Unassembled WGS sequence"/>
</dbReference>
<organism evidence="4 5">
    <name type="scientific">Microbacterium allomyrinae</name>
    <dbReference type="NCBI Taxonomy" id="2830666"/>
    <lineage>
        <taxon>Bacteria</taxon>
        <taxon>Bacillati</taxon>
        <taxon>Actinomycetota</taxon>
        <taxon>Actinomycetes</taxon>
        <taxon>Micrococcales</taxon>
        <taxon>Microbacteriaceae</taxon>
        <taxon>Microbacterium</taxon>
    </lineage>
</organism>
<evidence type="ECO:0000259" key="2">
    <source>
        <dbReference type="Pfam" id="PF13556"/>
    </source>
</evidence>
<comment type="caution">
    <text evidence="4">The sequence shown here is derived from an EMBL/GenBank/DDBJ whole genome shotgun (WGS) entry which is preliminary data.</text>
</comment>
<dbReference type="EMBL" id="JAGTTN010000001">
    <property type="protein sequence ID" value="MCC2031570.1"/>
    <property type="molecule type" value="Genomic_DNA"/>
</dbReference>
<dbReference type="RefSeq" id="WP_229383448.1">
    <property type="nucleotide sequence ID" value="NZ_JAGTTN010000001.1"/>
</dbReference>
<gene>
    <name evidence="4" type="ORF">KEC57_05155</name>
</gene>
<proteinExistence type="inferred from homology"/>
<evidence type="ECO:0000313" key="4">
    <source>
        <dbReference type="EMBL" id="MCC2031570.1"/>
    </source>
</evidence>
<name>A0A9X1LTA8_9MICO</name>
<dbReference type="InterPro" id="IPR051448">
    <property type="entry name" value="CdaR-like_regulators"/>
</dbReference>
<dbReference type="InterPro" id="IPR041522">
    <property type="entry name" value="CdaR_GGDEF"/>
</dbReference>
<dbReference type="AlphaFoldDB" id="A0A9X1LTA8"/>
<feature type="domain" description="PucR C-terminal helix-turn-helix" evidence="2">
    <location>
        <begin position="317"/>
        <end position="370"/>
    </location>
</feature>